<dbReference type="RefSeq" id="WP_261694741.1">
    <property type="nucleotide sequence ID" value="NZ_CP104694.1"/>
</dbReference>
<evidence type="ECO:0000313" key="2">
    <source>
        <dbReference type="EMBL" id="UXI67772.1"/>
    </source>
</evidence>
<dbReference type="Proteomes" id="UP001064632">
    <property type="component" value="Chromosome"/>
</dbReference>
<name>A0ABY6BD91_9GAMM</name>
<organism evidence="2 3">
    <name type="scientific">Tahibacter amnicola</name>
    <dbReference type="NCBI Taxonomy" id="2976241"/>
    <lineage>
        <taxon>Bacteria</taxon>
        <taxon>Pseudomonadati</taxon>
        <taxon>Pseudomonadota</taxon>
        <taxon>Gammaproteobacteria</taxon>
        <taxon>Lysobacterales</taxon>
        <taxon>Rhodanobacteraceae</taxon>
        <taxon>Tahibacter</taxon>
    </lineage>
</organism>
<reference evidence="2" key="1">
    <citation type="submission" date="2022-09" db="EMBL/GenBank/DDBJ databases">
        <title>Tahibacter sp. nov., isolated from a fresh water.</title>
        <authorList>
            <person name="Baek J.H."/>
            <person name="Lee J.K."/>
            <person name="Kim J.M."/>
            <person name="Jeon C.O."/>
        </authorList>
    </citation>
    <scope>NUCLEOTIDE SEQUENCE</scope>
    <source>
        <strain evidence="2">W38</strain>
    </source>
</reference>
<protein>
    <submittedName>
        <fullName evidence="2">Uncharacterized protein</fullName>
    </submittedName>
</protein>
<gene>
    <name evidence="2" type="ORF">N4264_24065</name>
</gene>
<evidence type="ECO:0000256" key="1">
    <source>
        <dbReference type="SAM" id="SignalP"/>
    </source>
</evidence>
<feature type="signal peptide" evidence="1">
    <location>
        <begin position="1"/>
        <end position="22"/>
    </location>
</feature>
<evidence type="ECO:0000313" key="3">
    <source>
        <dbReference type="Proteomes" id="UP001064632"/>
    </source>
</evidence>
<feature type="chain" id="PRO_5045228936" evidence="1">
    <location>
        <begin position="23"/>
        <end position="306"/>
    </location>
</feature>
<keyword evidence="3" id="KW-1185">Reference proteome</keyword>
<keyword evidence="1" id="KW-0732">Signal</keyword>
<proteinExistence type="predicted"/>
<dbReference type="EMBL" id="CP104694">
    <property type="protein sequence ID" value="UXI67772.1"/>
    <property type="molecule type" value="Genomic_DNA"/>
</dbReference>
<sequence>MKFSSWLGAFALVPAISVPASAAVPAFECRACTPAQEQGMALAKPGQGLRFVYDFASHSIRKFDVVYHTGGGNKAIREALEMPVDADVQRLFALYDALHTRSPVLVEQGQIRVDVASLGVTEGSSGVRFFDLARVAWHASTGQEYQRFMGRLSAMLASPPDTRMLSGELADLLHGINLGFKSTYVEGGTGGATVGVSLEKGATITMEVCDGDGICSVVHINTTADNALTYEKTIDTRSDNVLPSQQMSFPHAWNFYDRNDAREFGERIARSTGGHFSMGILSCTEVVLTCARQGSTTFIGCRVDCM</sequence>
<accession>A0ABY6BD91</accession>